<dbReference type="PANTHER" id="PTHR22801:SF63">
    <property type="entry name" value="C-TYPE LECTIN DOMAIN-CONTAINING PROTEIN"/>
    <property type="match status" value="1"/>
</dbReference>
<dbReference type="InterPro" id="IPR016186">
    <property type="entry name" value="C-type_lectin-like/link_sf"/>
</dbReference>
<evidence type="ECO:0000256" key="1">
    <source>
        <dbReference type="ARBA" id="ARBA00023157"/>
    </source>
</evidence>
<feature type="compositionally biased region" description="Basic and acidic residues" evidence="2">
    <location>
        <begin position="10"/>
        <end position="23"/>
    </location>
</feature>
<feature type="region of interest" description="Disordered" evidence="2">
    <location>
        <begin position="1"/>
        <end position="23"/>
    </location>
</feature>
<dbReference type="VEuPathDB" id="VectorBase:BGLAX_050455"/>
<dbReference type="PROSITE" id="PS50041">
    <property type="entry name" value="C_TYPE_LECTIN_2"/>
    <property type="match status" value="1"/>
</dbReference>
<evidence type="ECO:0000313" key="4">
    <source>
        <dbReference type="EnsemblMetazoa" id="BGLB020805-PA"/>
    </source>
</evidence>
<accession>A0A2C9KKT8</accession>
<dbReference type="SUPFAM" id="SSF56436">
    <property type="entry name" value="C-type lectin-like"/>
    <property type="match status" value="1"/>
</dbReference>
<evidence type="ECO:0000313" key="5">
    <source>
        <dbReference type="Proteomes" id="UP000076420"/>
    </source>
</evidence>
<name>A0A2C9KKT8_BIOGL</name>
<evidence type="ECO:0000259" key="3">
    <source>
        <dbReference type="PROSITE" id="PS50041"/>
    </source>
</evidence>
<dbReference type="PROSITE" id="PS00615">
    <property type="entry name" value="C_TYPE_LECTIN_1"/>
    <property type="match status" value="1"/>
</dbReference>
<dbReference type="SMART" id="SM00034">
    <property type="entry name" value="CLECT"/>
    <property type="match status" value="1"/>
</dbReference>
<dbReference type="InterPro" id="IPR050801">
    <property type="entry name" value="Ca-Dep_Lectins_ImmuneDev"/>
</dbReference>
<dbReference type="InterPro" id="IPR018378">
    <property type="entry name" value="C-type_lectin_CS"/>
</dbReference>
<gene>
    <name evidence="4" type="primary">106075159</name>
</gene>
<evidence type="ECO:0000256" key="2">
    <source>
        <dbReference type="SAM" id="MobiDB-lite"/>
    </source>
</evidence>
<keyword evidence="1" id="KW-1015">Disulfide bond</keyword>
<dbReference type="Proteomes" id="UP000076420">
    <property type="component" value="Unassembled WGS sequence"/>
</dbReference>
<protein>
    <recommendedName>
        <fullName evidence="3">C-type lectin domain-containing protein</fullName>
    </recommendedName>
</protein>
<dbReference type="VEuPathDB" id="VectorBase:BGLB020805"/>
<organism evidence="4 5">
    <name type="scientific">Biomphalaria glabrata</name>
    <name type="common">Bloodfluke planorb</name>
    <name type="synonym">Freshwater snail</name>
    <dbReference type="NCBI Taxonomy" id="6526"/>
    <lineage>
        <taxon>Eukaryota</taxon>
        <taxon>Metazoa</taxon>
        <taxon>Spiralia</taxon>
        <taxon>Lophotrochozoa</taxon>
        <taxon>Mollusca</taxon>
        <taxon>Gastropoda</taxon>
        <taxon>Heterobranchia</taxon>
        <taxon>Euthyneura</taxon>
        <taxon>Panpulmonata</taxon>
        <taxon>Hygrophila</taxon>
        <taxon>Lymnaeoidea</taxon>
        <taxon>Planorbidae</taxon>
        <taxon>Biomphalaria</taxon>
    </lineage>
</organism>
<proteinExistence type="predicted"/>
<dbReference type="Pfam" id="PF00059">
    <property type="entry name" value="Lectin_C"/>
    <property type="match status" value="1"/>
</dbReference>
<reference evidence="4" key="1">
    <citation type="submission" date="2020-05" db="UniProtKB">
        <authorList>
            <consortium name="EnsemblMetazoa"/>
        </authorList>
    </citation>
    <scope>IDENTIFICATION</scope>
    <source>
        <strain evidence="4">BB02</strain>
    </source>
</reference>
<dbReference type="AlphaFoldDB" id="A0A2C9KKT8"/>
<sequence>MEDLASAVSHLKDRADQNEEREMENRKRIARWLGDFNARVDNLSLLLNMQFETVTEIEESTVTPDPLNAPCKPGFKKVTDGPLFACLWTSTYAMSHDGAREDCKDKGAHLLTLTTYEKKKLLVKNNPTKSIWIGLNDQEYEGKFVWEDDNSVCDYSCRQMIFLKGEPNNVSNEDCVKYSPEKHGLNDVFCSDTEYFICEQPL</sequence>
<feature type="domain" description="C-type lectin" evidence="3">
    <location>
        <begin position="86"/>
        <end position="199"/>
    </location>
</feature>
<dbReference type="EnsemblMetazoa" id="BGLB020805-RA">
    <property type="protein sequence ID" value="BGLB020805-PA"/>
    <property type="gene ID" value="BGLB020805"/>
</dbReference>
<dbReference type="Gene3D" id="3.10.100.10">
    <property type="entry name" value="Mannose-Binding Protein A, subunit A"/>
    <property type="match status" value="1"/>
</dbReference>
<dbReference type="KEGG" id="bgt:106075159"/>
<dbReference type="InterPro" id="IPR001304">
    <property type="entry name" value="C-type_lectin-like"/>
</dbReference>
<dbReference type="InterPro" id="IPR016187">
    <property type="entry name" value="CTDL_fold"/>
</dbReference>
<dbReference type="PANTHER" id="PTHR22801">
    <property type="entry name" value="LITHOSTATHINE"/>
    <property type="match status" value="1"/>
</dbReference>